<evidence type="ECO:0000313" key="16">
    <source>
        <dbReference type="Proteomes" id="UP000596742"/>
    </source>
</evidence>
<dbReference type="InterPro" id="IPR003974">
    <property type="entry name" value="K_chnl_volt-dep_Kv3"/>
</dbReference>
<evidence type="ECO:0000256" key="1">
    <source>
        <dbReference type="ARBA" id="ARBA00004141"/>
    </source>
</evidence>
<keyword evidence="9" id="KW-0406">Ion transport</keyword>
<dbReference type="OrthoDB" id="10025005at2759"/>
<proteinExistence type="predicted"/>
<keyword evidence="5" id="KW-0631">Potassium channel</keyword>
<reference evidence="15" key="1">
    <citation type="submission" date="2018-11" db="EMBL/GenBank/DDBJ databases">
        <authorList>
            <person name="Alioto T."/>
            <person name="Alioto T."/>
        </authorList>
    </citation>
    <scope>NUCLEOTIDE SEQUENCE</scope>
</reference>
<dbReference type="Gene3D" id="1.20.120.350">
    <property type="entry name" value="Voltage-gated potassium channels. Chain C"/>
    <property type="match status" value="1"/>
</dbReference>
<keyword evidence="3" id="KW-0633">Potassium transport</keyword>
<dbReference type="GO" id="GO:0005249">
    <property type="term" value="F:voltage-gated potassium channel activity"/>
    <property type="evidence" value="ECO:0007669"/>
    <property type="project" value="InterPro"/>
</dbReference>
<evidence type="ECO:0000256" key="9">
    <source>
        <dbReference type="ARBA" id="ARBA00023065"/>
    </source>
</evidence>
<dbReference type="PRINTS" id="PR01498">
    <property type="entry name" value="SHAWCHANNEL"/>
</dbReference>
<evidence type="ECO:0000256" key="6">
    <source>
        <dbReference type="ARBA" id="ARBA00022882"/>
    </source>
</evidence>
<sequence length="673" mass="76297">MRCGTVKVNNSSKIHNTAKSPQRHKLSAKVHKMTSAKVHKKTPLKSTITSSAKVHKKAPLKSTHFCVKVSRRSSLSQLPVSRDCGKKAKYSPIGQSKKTVSHDFELTNNCNSRKAGEKCKCTDNQERSGGDMAFSAIYSGGRGGNISKHRVVQQTDDSNIELQNDSDTCSRCRMSSTSSQNGSDTVKLNVGGTVFETYVSTLKKLRTCKLSRSYEMKKYYREDKGDYFLDRDPQVFSVVLNYLRTGELHIPTFLCGPILQREFEHWGIDELDIERCCWQPYNTWKTQNLSLEKLESDRKKSTTQRDLKCDRNSPSRWKRVRAIVWNVLQDPTSSCGAKIYAWISILFVFLSIFSFCAETHPAFKVDRSALKSFEALYSIQPEATYFTEATVTIPSTLNDTNSNQTADQRVTHPALKIIDLCCVTFFTVEFICRFVFCPAKLQFITTAQNIIDILAILPDYVEFIIYIINPSGEKMPFMEFIVILRMLRLCRIFRLIRHVPGLWILLYTLKASSNELLLMFVFLLIGMIVFASLIHFAESDKGFDNIPIGFWWSVVTMTTVGYGDKFPQTAYGYIVGSLCAVSGLLMIAFTVPIIVSNFVLYYTHVQYGLGKIERTKRNAFEEEEQGLISDYESETECIESKEIIKVKENGHGNHGTDGNYNKVSISSEDNSPV</sequence>
<comment type="subcellular location">
    <subcellularLocation>
        <location evidence="1">Membrane</location>
        <topology evidence="1">Multi-pass membrane protein</topology>
    </subcellularLocation>
</comment>
<evidence type="ECO:0000256" key="13">
    <source>
        <dbReference type="SAM" id="Phobius"/>
    </source>
</evidence>
<dbReference type="SUPFAM" id="SSF54695">
    <property type="entry name" value="POZ domain"/>
    <property type="match status" value="1"/>
</dbReference>
<dbReference type="PRINTS" id="PR00169">
    <property type="entry name" value="KCHANNEL"/>
</dbReference>
<feature type="domain" description="BTB" evidence="14">
    <location>
        <begin position="184"/>
        <end position="284"/>
    </location>
</feature>
<dbReference type="GO" id="GO:0008076">
    <property type="term" value="C:voltage-gated potassium channel complex"/>
    <property type="evidence" value="ECO:0007669"/>
    <property type="project" value="InterPro"/>
</dbReference>
<keyword evidence="6" id="KW-0851">Voltage-gated channel</keyword>
<keyword evidence="11" id="KW-0407">Ion channel</keyword>
<dbReference type="Gene3D" id="1.10.287.70">
    <property type="match status" value="1"/>
</dbReference>
<name>A0A8B6EI09_MYTGA</name>
<dbReference type="Gene3D" id="3.30.710.10">
    <property type="entry name" value="Potassium Channel Kv1.1, Chain A"/>
    <property type="match status" value="1"/>
</dbReference>
<dbReference type="SUPFAM" id="SSF81324">
    <property type="entry name" value="Voltage-gated potassium channels"/>
    <property type="match status" value="1"/>
</dbReference>
<protein>
    <recommendedName>
        <fullName evidence="14">BTB domain-containing protein</fullName>
    </recommendedName>
</protein>
<evidence type="ECO:0000256" key="8">
    <source>
        <dbReference type="ARBA" id="ARBA00022989"/>
    </source>
</evidence>
<feature type="transmembrane region" description="Helical" evidence="13">
    <location>
        <begin position="339"/>
        <end position="357"/>
    </location>
</feature>
<dbReference type="InterPro" id="IPR000210">
    <property type="entry name" value="BTB/POZ_dom"/>
</dbReference>
<evidence type="ECO:0000256" key="3">
    <source>
        <dbReference type="ARBA" id="ARBA00022538"/>
    </source>
</evidence>
<evidence type="ECO:0000256" key="7">
    <source>
        <dbReference type="ARBA" id="ARBA00022958"/>
    </source>
</evidence>
<evidence type="ECO:0000256" key="4">
    <source>
        <dbReference type="ARBA" id="ARBA00022692"/>
    </source>
</evidence>
<gene>
    <name evidence="15" type="ORF">MGAL_10B068769</name>
</gene>
<dbReference type="PRINTS" id="PR01491">
    <property type="entry name" value="KVCHANNEL"/>
</dbReference>
<evidence type="ECO:0000256" key="5">
    <source>
        <dbReference type="ARBA" id="ARBA00022826"/>
    </source>
</evidence>
<evidence type="ECO:0000256" key="2">
    <source>
        <dbReference type="ARBA" id="ARBA00022448"/>
    </source>
</evidence>
<feature type="region of interest" description="Disordered" evidence="12">
    <location>
        <begin position="648"/>
        <end position="673"/>
    </location>
</feature>
<keyword evidence="10 13" id="KW-0472">Membrane</keyword>
<dbReference type="AlphaFoldDB" id="A0A8B6EI09"/>
<dbReference type="InterPro" id="IPR003968">
    <property type="entry name" value="K_chnl_volt-dep_Kv"/>
</dbReference>
<dbReference type="InterPro" id="IPR028325">
    <property type="entry name" value="VG_K_chnl"/>
</dbReference>
<dbReference type="InterPro" id="IPR003131">
    <property type="entry name" value="T1-type_BTB"/>
</dbReference>
<evidence type="ECO:0000313" key="15">
    <source>
        <dbReference type="EMBL" id="VDI34235.1"/>
    </source>
</evidence>
<accession>A0A8B6EI09</accession>
<dbReference type="Proteomes" id="UP000596742">
    <property type="component" value="Unassembled WGS sequence"/>
</dbReference>
<dbReference type="GO" id="GO:0001508">
    <property type="term" value="P:action potential"/>
    <property type="evidence" value="ECO:0007669"/>
    <property type="project" value="TreeGrafter"/>
</dbReference>
<dbReference type="PANTHER" id="PTHR11537">
    <property type="entry name" value="VOLTAGE-GATED POTASSIUM CHANNEL"/>
    <property type="match status" value="1"/>
</dbReference>
<evidence type="ECO:0000256" key="11">
    <source>
        <dbReference type="ARBA" id="ARBA00023303"/>
    </source>
</evidence>
<dbReference type="SMART" id="SM00225">
    <property type="entry name" value="BTB"/>
    <property type="match status" value="1"/>
</dbReference>
<keyword evidence="16" id="KW-1185">Reference proteome</keyword>
<keyword evidence="4 13" id="KW-0812">Transmembrane</keyword>
<dbReference type="InterPro" id="IPR005821">
    <property type="entry name" value="Ion_trans_dom"/>
</dbReference>
<organism evidence="15 16">
    <name type="scientific">Mytilus galloprovincialis</name>
    <name type="common">Mediterranean mussel</name>
    <dbReference type="NCBI Taxonomy" id="29158"/>
    <lineage>
        <taxon>Eukaryota</taxon>
        <taxon>Metazoa</taxon>
        <taxon>Spiralia</taxon>
        <taxon>Lophotrochozoa</taxon>
        <taxon>Mollusca</taxon>
        <taxon>Bivalvia</taxon>
        <taxon>Autobranchia</taxon>
        <taxon>Pteriomorphia</taxon>
        <taxon>Mytilida</taxon>
        <taxon>Mytiloidea</taxon>
        <taxon>Mytilidae</taxon>
        <taxon>Mytilinae</taxon>
        <taxon>Mytilus</taxon>
    </lineage>
</organism>
<evidence type="ECO:0000256" key="10">
    <source>
        <dbReference type="ARBA" id="ARBA00023136"/>
    </source>
</evidence>
<keyword evidence="2" id="KW-0813">Transport</keyword>
<evidence type="ECO:0000259" key="14">
    <source>
        <dbReference type="SMART" id="SM00225"/>
    </source>
</evidence>
<dbReference type="Pfam" id="PF02214">
    <property type="entry name" value="BTB_2"/>
    <property type="match status" value="1"/>
</dbReference>
<feature type="region of interest" description="Disordered" evidence="12">
    <location>
        <begin position="1"/>
        <end position="24"/>
    </location>
</feature>
<dbReference type="GO" id="GO:0051260">
    <property type="term" value="P:protein homooligomerization"/>
    <property type="evidence" value="ECO:0007669"/>
    <property type="project" value="InterPro"/>
</dbReference>
<evidence type="ECO:0000256" key="12">
    <source>
        <dbReference type="SAM" id="MobiDB-lite"/>
    </source>
</evidence>
<feature type="transmembrane region" description="Helical" evidence="13">
    <location>
        <begin position="570"/>
        <end position="602"/>
    </location>
</feature>
<dbReference type="FunFam" id="1.10.287.70:FF:000002">
    <property type="entry name" value="Potassium voltage-gated channel subfamily a member"/>
    <property type="match status" value="1"/>
</dbReference>
<feature type="compositionally biased region" description="Polar residues" evidence="12">
    <location>
        <begin position="7"/>
        <end position="20"/>
    </location>
</feature>
<dbReference type="Pfam" id="PF00520">
    <property type="entry name" value="Ion_trans"/>
    <property type="match status" value="1"/>
</dbReference>
<feature type="transmembrane region" description="Helical" evidence="13">
    <location>
        <begin position="516"/>
        <end position="536"/>
    </location>
</feature>
<keyword evidence="7" id="KW-0630">Potassium</keyword>
<dbReference type="EMBL" id="UYJE01005138">
    <property type="protein sequence ID" value="VDI34235.1"/>
    <property type="molecule type" value="Genomic_DNA"/>
</dbReference>
<keyword evidence="8 13" id="KW-1133">Transmembrane helix</keyword>
<dbReference type="InterPro" id="IPR027359">
    <property type="entry name" value="Volt_channel_dom_sf"/>
</dbReference>
<dbReference type="InterPro" id="IPR011333">
    <property type="entry name" value="SKP1/BTB/POZ_sf"/>
</dbReference>
<feature type="compositionally biased region" description="Polar residues" evidence="12">
    <location>
        <begin position="656"/>
        <end position="673"/>
    </location>
</feature>
<comment type="caution">
    <text evidence="15">The sequence shown here is derived from an EMBL/GenBank/DDBJ whole genome shotgun (WGS) entry which is preliminary data.</text>
</comment>
<dbReference type="PANTHER" id="PTHR11537:SF254">
    <property type="entry name" value="POTASSIUM VOLTAGE-GATED CHANNEL PROTEIN SHAB"/>
    <property type="match status" value="1"/>
</dbReference>